<dbReference type="OrthoDB" id="1668162at2759"/>
<dbReference type="AlphaFoldDB" id="S8C8K8"/>
<feature type="region of interest" description="Disordered" evidence="3">
    <location>
        <begin position="360"/>
        <end position="383"/>
    </location>
</feature>
<feature type="region of interest" description="Disordered" evidence="3">
    <location>
        <begin position="230"/>
        <end position="332"/>
    </location>
</feature>
<dbReference type="SMART" id="SM00498">
    <property type="entry name" value="FH2"/>
    <property type="match status" value="1"/>
</dbReference>
<dbReference type="GO" id="GO:0051015">
    <property type="term" value="F:actin filament binding"/>
    <property type="evidence" value="ECO:0007669"/>
    <property type="project" value="InterPro"/>
</dbReference>
<keyword evidence="4" id="KW-0472">Membrane</keyword>
<evidence type="ECO:0000259" key="6">
    <source>
        <dbReference type="PROSITE" id="PS51444"/>
    </source>
</evidence>
<dbReference type="GO" id="GO:0045010">
    <property type="term" value="P:actin nucleation"/>
    <property type="evidence" value="ECO:0007669"/>
    <property type="project" value="InterPro"/>
</dbReference>
<accession>S8C8K8</accession>
<protein>
    <recommendedName>
        <fullName evidence="2">Formin-like protein</fullName>
    </recommendedName>
</protein>
<evidence type="ECO:0000256" key="3">
    <source>
        <dbReference type="SAM" id="MobiDB-lite"/>
    </source>
</evidence>
<keyword evidence="8" id="KW-1185">Reference proteome</keyword>
<evidence type="ECO:0000256" key="5">
    <source>
        <dbReference type="SAM" id="SignalP"/>
    </source>
</evidence>
<feature type="chain" id="PRO_5005711506" description="Formin-like protein" evidence="5">
    <location>
        <begin position="30"/>
        <end position="647"/>
    </location>
</feature>
<feature type="non-terminal residue" evidence="7">
    <location>
        <position position="647"/>
    </location>
</feature>
<feature type="region of interest" description="Disordered" evidence="3">
    <location>
        <begin position="174"/>
        <end position="207"/>
    </location>
</feature>
<feature type="compositionally biased region" description="Basic and acidic residues" evidence="3">
    <location>
        <begin position="320"/>
        <end position="332"/>
    </location>
</feature>
<dbReference type="InterPro" id="IPR042201">
    <property type="entry name" value="FH2_Formin_sf"/>
</dbReference>
<dbReference type="PROSITE" id="PS51444">
    <property type="entry name" value="FH2"/>
    <property type="match status" value="1"/>
</dbReference>
<dbReference type="Gene3D" id="1.20.58.2220">
    <property type="entry name" value="Formin, FH2 domain"/>
    <property type="match status" value="1"/>
</dbReference>
<feature type="compositionally biased region" description="Pro residues" evidence="3">
    <location>
        <begin position="266"/>
        <end position="282"/>
    </location>
</feature>
<dbReference type="EMBL" id="AUSU01007336">
    <property type="protein sequence ID" value="EPS60731.1"/>
    <property type="molecule type" value="Genomic_DNA"/>
</dbReference>
<sequence length="647" mass="69558">MKMDAGAFQPTMLFVVFVVLSEFLSQAFSQTLSPQNIQTFYPFPPAPSPVIFPPDLPPPPVRGPSPSVRAAVGRAILGTAATTLFVSGLVFFLILWFTRRRKGDNNKVVGGGGGGGGTNGGVVLNQNGGFIRVNGNLKGVIVAENGMDVLYWRNVEGSGGGDRISFKKQIYRSVKENGGGGGERRPSLPPPPPQEIPLLRGQSSTSQSPIWAEIAQKPRAISIEMQETLDSAREANSPPPPPPPPPPPTKPLPSGGAVPKGKTVAYPPPPAPPPYKNPPPPIAASALPFTSKPPPPPAADAGKRSSSHGESSSSLKLKPLHWDKVNPDSDHSMVWDKIDKGSFKFDGDLMEALFGYVATNRKSPRSNNNGGSSSTPRDEKPSQIFILDPRKSQNTAIVLKSLDVSRKEIIDALIDGQGLTSDTIEKLAKVAPTPAEASQIVAFDGDVSRLADAESFLYHLLKSVPSAFVRFKAMLFRTTYDSEVSHVRECLTSLESACKEMRTRGLFLKLLEAVLKAGNRLNAGTARGNAQAFNLTALRKLSDVKSSDGKTTLLQFVVQEVVRAEGKRCVLNRNRSSISTSDRPPEQNDDSEREYMILGLPIIGGLSAEFSNVKKAAALDHAALVSTVRNLDSQLREMQKIVAQCRD</sequence>
<keyword evidence="4" id="KW-1133">Transmembrane helix</keyword>
<keyword evidence="4" id="KW-0812">Transmembrane</keyword>
<dbReference type="SUPFAM" id="SSF101447">
    <property type="entry name" value="Formin homology 2 domain (FH2 domain)"/>
    <property type="match status" value="1"/>
</dbReference>
<dbReference type="Proteomes" id="UP000015453">
    <property type="component" value="Unassembled WGS sequence"/>
</dbReference>
<evidence type="ECO:0000313" key="8">
    <source>
        <dbReference type="Proteomes" id="UP000015453"/>
    </source>
</evidence>
<dbReference type="PANTHER" id="PTHR23213:SF354">
    <property type="entry name" value="FORMIN-LIKE PROTEIN 4"/>
    <property type="match status" value="1"/>
</dbReference>
<dbReference type="InterPro" id="IPR027643">
    <property type="entry name" value="Formin-like_plant"/>
</dbReference>
<evidence type="ECO:0000256" key="4">
    <source>
        <dbReference type="SAM" id="Phobius"/>
    </source>
</evidence>
<keyword evidence="5" id="KW-0732">Signal</keyword>
<evidence type="ECO:0000256" key="1">
    <source>
        <dbReference type="ARBA" id="ARBA00025793"/>
    </source>
</evidence>
<comment type="caution">
    <text evidence="7">The sequence shown here is derived from an EMBL/GenBank/DDBJ whole genome shotgun (WGS) entry which is preliminary data.</text>
</comment>
<dbReference type="PANTHER" id="PTHR23213">
    <property type="entry name" value="FORMIN-RELATED"/>
    <property type="match status" value="1"/>
</dbReference>
<feature type="compositionally biased region" description="Pro residues" evidence="3">
    <location>
        <begin position="237"/>
        <end position="251"/>
    </location>
</feature>
<reference evidence="7 8" key="1">
    <citation type="journal article" date="2013" name="BMC Genomics">
        <title>The miniature genome of a carnivorous plant Genlisea aurea contains a low number of genes and short non-coding sequences.</title>
        <authorList>
            <person name="Leushkin E.V."/>
            <person name="Sutormin R.A."/>
            <person name="Nabieva E.R."/>
            <person name="Penin A.A."/>
            <person name="Kondrashov A.S."/>
            <person name="Logacheva M.D."/>
        </authorList>
    </citation>
    <scope>NUCLEOTIDE SEQUENCE [LARGE SCALE GENOMIC DNA]</scope>
</reference>
<organism evidence="7 8">
    <name type="scientific">Genlisea aurea</name>
    <dbReference type="NCBI Taxonomy" id="192259"/>
    <lineage>
        <taxon>Eukaryota</taxon>
        <taxon>Viridiplantae</taxon>
        <taxon>Streptophyta</taxon>
        <taxon>Embryophyta</taxon>
        <taxon>Tracheophyta</taxon>
        <taxon>Spermatophyta</taxon>
        <taxon>Magnoliopsida</taxon>
        <taxon>eudicotyledons</taxon>
        <taxon>Gunneridae</taxon>
        <taxon>Pentapetalae</taxon>
        <taxon>asterids</taxon>
        <taxon>lamiids</taxon>
        <taxon>Lamiales</taxon>
        <taxon>Lentibulariaceae</taxon>
        <taxon>Genlisea</taxon>
    </lineage>
</organism>
<evidence type="ECO:0000313" key="7">
    <source>
        <dbReference type="EMBL" id="EPS60731.1"/>
    </source>
</evidence>
<comment type="similarity">
    <text evidence="1">Belongs to the formin-like family. Class-I subfamily.</text>
</comment>
<feature type="transmembrane region" description="Helical" evidence="4">
    <location>
        <begin position="75"/>
        <end position="97"/>
    </location>
</feature>
<gene>
    <name evidence="7" type="ORF">M569_14071</name>
</gene>
<feature type="domain" description="FH2" evidence="6">
    <location>
        <begin position="307"/>
        <end position="647"/>
    </location>
</feature>
<dbReference type="Pfam" id="PF02181">
    <property type="entry name" value="FH2"/>
    <property type="match status" value="1"/>
</dbReference>
<proteinExistence type="inferred from homology"/>
<feature type="signal peptide" evidence="5">
    <location>
        <begin position="1"/>
        <end position="29"/>
    </location>
</feature>
<evidence type="ECO:0000256" key="2">
    <source>
        <dbReference type="RuleBase" id="RU361260"/>
    </source>
</evidence>
<name>S8C8K8_9LAMI</name>
<dbReference type="InterPro" id="IPR015425">
    <property type="entry name" value="FH2_Formin"/>
</dbReference>